<sequence length="306" mass="34080">MRKLMLTLALLFVVPMAWAGLPAPKVHKVNDRIYALIGPMEFPNPKNQGYMVNSTVIVGEKGVILIDTGFTDEVGKHLAATIAKLTPKPVTHIINTHHHGDHTLGNVAFPGARIISSEKCRSELEKTGAEWIQIVENATGRKFSNTRPVLAHATYQENTRVDLTIDGVRMVLWTPFGSHTAGDMLVYLPDDKVLVAGDVLVHRIMPAFRDAYVKNWVNTLEEVGKLDFKTAIPGHGPLMTKADALKFHRMMARLYAGVEAGYKKGLTDSEIRNTLDLSEWKRLKHFEESMGGNINRTYLEVEAANF</sequence>
<dbReference type="InterPro" id="IPR036866">
    <property type="entry name" value="RibonucZ/Hydroxyglut_hydro"/>
</dbReference>
<keyword evidence="2" id="KW-0732">Signal</keyword>
<dbReference type="EMBL" id="JBAJEX010000017">
    <property type="protein sequence ID" value="MEO1768045.1"/>
    <property type="molecule type" value="Genomic_DNA"/>
</dbReference>
<name>A0ABV0EH99_9BURK</name>
<feature type="domain" description="Metallo-beta-lactamase" evidence="3">
    <location>
        <begin position="51"/>
        <end position="235"/>
    </location>
</feature>
<dbReference type="InterPro" id="IPR001279">
    <property type="entry name" value="Metallo-B-lactamas"/>
</dbReference>
<dbReference type="Proteomes" id="UP001482231">
    <property type="component" value="Unassembled WGS sequence"/>
</dbReference>
<dbReference type="PANTHER" id="PTHR42951:SF4">
    <property type="entry name" value="ACYL-COENZYME A THIOESTERASE MBLAC2"/>
    <property type="match status" value="1"/>
</dbReference>
<evidence type="ECO:0000256" key="2">
    <source>
        <dbReference type="SAM" id="SignalP"/>
    </source>
</evidence>
<evidence type="ECO:0000313" key="4">
    <source>
        <dbReference type="EMBL" id="MEO1768045.1"/>
    </source>
</evidence>
<accession>A0ABV0EH99</accession>
<dbReference type="SMART" id="SM00849">
    <property type="entry name" value="Lactamase_B"/>
    <property type="match status" value="1"/>
</dbReference>
<dbReference type="PANTHER" id="PTHR42951">
    <property type="entry name" value="METALLO-BETA-LACTAMASE DOMAIN-CONTAINING"/>
    <property type="match status" value="1"/>
</dbReference>
<feature type="chain" id="PRO_5045413710" evidence="2">
    <location>
        <begin position="20"/>
        <end position="306"/>
    </location>
</feature>
<reference evidence="4 5" key="1">
    <citation type="submission" date="2024-02" db="EMBL/GenBank/DDBJ databases">
        <title>New thermophilic sulfur-oxidizing bacteria from a hot springs of the Uzon caldera (Kamchatka, Russia).</title>
        <authorList>
            <person name="Dukat A.M."/>
            <person name="Elcheninov A.G."/>
            <person name="Frolov E.N."/>
        </authorList>
    </citation>
    <scope>NUCLEOTIDE SEQUENCE [LARGE SCALE GENOMIC DNA]</scope>
    <source>
        <strain evidence="4 5">AK1</strain>
    </source>
</reference>
<evidence type="ECO:0000259" key="3">
    <source>
        <dbReference type="SMART" id="SM00849"/>
    </source>
</evidence>
<evidence type="ECO:0000256" key="1">
    <source>
        <dbReference type="ARBA" id="ARBA00005250"/>
    </source>
</evidence>
<protein>
    <submittedName>
        <fullName evidence="4">MBL fold metallo-hydrolase</fullName>
    </submittedName>
</protein>
<comment type="caution">
    <text evidence="4">The sequence shown here is derived from an EMBL/GenBank/DDBJ whole genome shotgun (WGS) entry which is preliminary data.</text>
</comment>
<dbReference type="CDD" id="cd16282">
    <property type="entry name" value="metallo-hydrolase-like_MBL-fold"/>
    <property type="match status" value="1"/>
</dbReference>
<dbReference type="SUPFAM" id="SSF56281">
    <property type="entry name" value="Metallo-hydrolase/oxidoreductase"/>
    <property type="match status" value="1"/>
</dbReference>
<keyword evidence="5" id="KW-1185">Reference proteome</keyword>
<dbReference type="InterPro" id="IPR050855">
    <property type="entry name" value="NDM-1-like"/>
</dbReference>
<evidence type="ECO:0000313" key="5">
    <source>
        <dbReference type="Proteomes" id="UP001482231"/>
    </source>
</evidence>
<feature type="signal peptide" evidence="2">
    <location>
        <begin position="1"/>
        <end position="19"/>
    </location>
</feature>
<dbReference type="Gene3D" id="3.60.15.10">
    <property type="entry name" value="Ribonuclease Z/Hydroxyacylglutathione hydrolase-like"/>
    <property type="match status" value="1"/>
</dbReference>
<dbReference type="RefSeq" id="WP_347309157.1">
    <property type="nucleotide sequence ID" value="NZ_JBAJEX010000017.1"/>
</dbReference>
<proteinExistence type="inferred from homology"/>
<organism evidence="4 5">
    <name type="scientific">Thiobacter aerophilum</name>
    <dbReference type="NCBI Taxonomy" id="3121275"/>
    <lineage>
        <taxon>Bacteria</taxon>
        <taxon>Pseudomonadati</taxon>
        <taxon>Pseudomonadota</taxon>
        <taxon>Betaproteobacteria</taxon>
        <taxon>Burkholderiales</taxon>
        <taxon>Thiobacteraceae</taxon>
        <taxon>Thiobacter</taxon>
    </lineage>
</organism>
<dbReference type="Pfam" id="PF00753">
    <property type="entry name" value="Lactamase_B"/>
    <property type="match status" value="1"/>
</dbReference>
<gene>
    <name evidence="4" type="ORF">V6E02_12600</name>
</gene>
<comment type="similarity">
    <text evidence="1">Belongs to the metallo-beta-lactamase superfamily. Class-B beta-lactamase family.</text>
</comment>